<organism evidence="2 3">
    <name type="scientific">Chiloscyllium punctatum</name>
    <name type="common">Brownbanded bambooshark</name>
    <name type="synonym">Hemiscyllium punctatum</name>
    <dbReference type="NCBI Taxonomy" id="137246"/>
    <lineage>
        <taxon>Eukaryota</taxon>
        <taxon>Metazoa</taxon>
        <taxon>Chordata</taxon>
        <taxon>Craniata</taxon>
        <taxon>Vertebrata</taxon>
        <taxon>Chondrichthyes</taxon>
        <taxon>Elasmobranchii</taxon>
        <taxon>Galeomorphii</taxon>
        <taxon>Galeoidea</taxon>
        <taxon>Orectolobiformes</taxon>
        <taxon>Hemiscylliidae</taxon>
        <taxon>Chiloscyllium</taxon>
    </lineage>
</organism>
<feature type="compositionally biased region" description="Polar residues" evidence="1">
    <location>
        <begin position="102"/>
        <end position="117"/>
    </location>
</feature>
<keyword evidence="3" id="KW-1185">Reference proteome</keyword>
<feature type="compositionally biased region" description="Polar residues" evidence="1">
    <location>
        <begin position="19"/>
        <end position="29"/>
    </location>
</feature>
<evidence type="ECO:0000313" key="3">
    <source>
        <dbReference type="Proteomes" id="UP000287033"/>
    </source>
</evidence>
<feature type="region of interest" description="Disordered" evidence="1">
    <location>
        <begin position="77"/>
        <end position="128"/>
    </location>
</feature>
<comment type="caution">
    <text evidence="2">The sequence shown here is derived from an EMBL/GenBank/DDBJ whole genome shotgun (WGS) entry which is preliminary data.</text>
</comment>
<accession>A0A401SU58</accession>
<feature type="compositionally biased region" description="Polar residues" evidence="1">
    <location>
        <begin position="50"/>
        <end position="65"/>
    </location>
</feature>
<reference evidence="2 3" key="1">
    <citation type="journal article" date="2018" name="Nat. Ecol. Evol.">
        <title>Shark genomes provide insights into elasmobranch evolution and the origin of vertebrates.</title>
        <authorList>
            <person name="Hara Y"/>
            <person name="Yamaguchi K"/>
            <person name="Onimaru K"/>
            <person name="Kadota M"/>
            <person name="Koyanagi M"/>
            <person name="Keeley SD"/>
            <person name="Tatsumi K"/>
            <person name="Tanaka K"/>
            <person name="Motone F"/>
            <person name="Kageyama Y"/>
            <person name="Nozu R"/>
            <person name="Adachi N"/>
            <person name="Nishimura O"/>
            <person name="Nakagawa R"/>
            <person name="Tanegashima C"/>
            <person name="Kiyatake I"/>
            <person name="Matsumoto R"/>
            <person name="Murakumo K"/>
            <person name="Nishida K"/>
            <person name="Terakita A"/>
            <person name="Kuratani S"/>
            <person name="Sato K"/>
            <person name="Hyodo S Kuraku.S."/>
        </authorList>
    </citation>
    <scope>NUCLEOTIDE SEQUENCE [LARGE SCALE GENOMIC DNA]</scope>
</reference>
<dbReference type="Proteomes" id="UP000287033">
    <property type="component" value="Unassembled WGS sequence"/>
</dbReference>
<proteinExistence type="predicted"/>
<feature type="region of interest" description="Disordered" evidence="1">
    <location>
        <begin position="1"/>
        <end position="65"/>
    </location>
</feature>
<dbReference type="AlphaFoldDB" id="A0A401SU58"/>
<name>A0A401SU58_CHIPU</name>
<evidence type="ECO:0000256" key="1">
    <source>
        <dbReference type="SAM" id="MobiDB-lite"/>
    </source>
</evidence>
<protein>
    <submittedName>
        <fullName evidence="2">Uncharacterized protein</fullName>
    </submittedName>
</protein>
<dbReference type="EMBL" id="BEZZ01000552">
    <property type="protein sequence ID" value="GCC33908.1"/>
    <property type="molecule type" value="Genomic_DNA"/>
</dbReference>
<evidence type="ECO:0000313" key="2">
    <source>
        <dbReference type="EMBL" id="GCC33908.1"/>
    </source>
</evidence>
<sequence>MGDGLPLTARPSAEWPGQTRLSYPASNSQSRHEQSHSIPSQFGPLPTIENARNSACTRGTLPPRSSQCWKCMKFGLDTVEGPPSKARPSAEPPDEIRLSYTAPGSQSRYEQSHSLLSQFGPLPTVEYG</sequence>
<gene>
    <name evidence="2" type="ORF">chiPu_0012379</name>
</gene>